<dbReference type="SUPFAM" id="SSF54631">
    <property type="entry name" value="CBS-domain pair"/>
    <property type="match status" value="1"/>
</dbReference>
<keyword evidence="2" id="KW-1185">Reference proteome</keyword>
<dbReference type="EMBL" id="UYRT01079103">
    <property type="protein sequence ID" value="VDN19996.1"/>
    <property type="molecule type" value="Genomic_DNA"/>
</dbReference>
<sequence length="156" mass="17467">MDILLHKGVSGVPVVEHKTFRVVDMYSRFDAIGVALEDKMDDLNVTVQEALAFRNTFRGLISLSDVINYLVVRTAEKLPVESPHHSRLGLHSQHSSLSTLREGRELITDSRDSSNSFTLVSGNDVSEKSRIESLDVLDERHSASRLRKQFAAFSVD</sequence>
<dbReference type="Gene3D" id="3.10.580.10">
    <property type="entry name" value="CBS-domain"/>
    <property type="match status" value="1"/>
</dbReference>
<proteinExistence type="predicted"/>
<protein>
    <recommendedName>
        <fullName evidence="3">CBS domain-containing protein</fullName>
    </recommendedName>
</protein>
<organism evidence="1 2">
    <name type="scientific">Gongylonema pulchrum</name>
    <dbReference type="NCBI Taxonomy" id="637853"/>
    <lineage>
        <taxon>Eukaryota</taxon>
        <taxon>Metazoa</taxon>
        <taxon>Ecdysozoa</taxon>
        <taxon>Nematoda</taxon>
        <taxon>Chromadorea</taxon>
        <taxon>Rhabditida</taxon>
        <taxon>Spirurina</taxon>
        <taxon>Spiruromorpha</taxon>
        <taxon>Spiruroidea</taxon>
        <taxon>Gongylonematidae</taxon>
        <taxon>Gongylonema</taxon>
    </lineage>
</organism>
<accession>A0A3P7PP54</accession>
<dbReference type="Proteomes" id="UP000271098">
    <property type="component" value="Unassembled WGS sequence"/>
</dbReference>
<reference evidence="1 2" key="1">
    <citation type="submission" date="2018-11" db="EMBL/GenBank/DDBJ databases">
        <authorList>
            <consortium name="Pathogen Informatics"/>
        </authorList>
    </citation>
    <scope>NUCLEOTIDE SEQUENCE [LARGE SCALE GENOMIC DNA]</scope>
</reference>
<dbReference type="AlphaFoldDB" id="A0A3P7PP54"/>
<dbReference type="InterPro" id="IPR046342">
    <property type="entry name" value="CBS_dom_sf"/>
</dbReference>
<evidence type="ECO:0008006" key="3">
    <source>
        <dbReference type="Google" id="ProtNLM"/>
    </source>
</evidence>
<dbReference type="OrthoDB" id="449052at2759"/>
<name>A0A3P7PP54_9BILA</name>
<evidence type="ECO:0000313" key="1">
    <source>
        <dbReference type="EMBL" id="VDN19996.1"/>
    </source>
</evidence>
<gene>
    <name evidence="1" type="ORF">GPUH_LOCUS12177</name>
</gene>
<evidence type="ECO:0000313" key="2">
    <source>
        <dbReference type="Proteomes" id="UP000271098"/>
    </source>
</evidence>